<feature type="transmembrane region" description="Helical" evidence="8">
    <location>
        <begin position="34"/>
        <end position="55"/>
    </location>
</feature>
<keyword evidence="13" id="KW-1185">Reference proteome</keyword>
<keyword evidence="3" id="KW-0813">Transport</keyword>
<dbReference type="PANTHER" id="PTHR13018:SF5">
    <property type="entry name" value="RE44586P"/>
    <property type="match status" value="1"/>
</dbReference>
<reference evidence="12 13" key="1">
    <citation type="submission" date="2024-02" db="EMBL/GenBank/DDBJ databases">
        <title>Chromosome-scale genome assembly of the rough periwinkle Littorina saxatilis.</title>
        <authorList>
            <person name="De Jode A."/>
            <person name="Faria R."/>
            <person name="Formenti G."/>
            <person name="Sims Y."/>
            <person name="Smith T.P."/>
            <person name="Tracey A."/>
            <person name="Wood J.M.D."/>
            <person name="Zagrodzka Z.B."/>
            <person name="Johannesson K."/>
            <person name="Butlin R.K."/>
            <person name="Leder E.H."/>
        </authorList>
    </citation>
    <scope>NUCLEOTIDE SEQUENCE [LARGE SCALE GENOMIC DNA]</scope>
    <source>
        <strain evidence="12">Snail1</strain>
        <tissue evidence="12">Muscle</tissue>
    </source>
</reference>
<evidence type="ECO:0000259" key="11">
    <source>
        <dbReference type="Pfam" id="PF14703"/>
    </source>
</evidence>
<keyword evidence="4 8" id="KW-0812">Transmembrane</keyword>
<proteinExistence type="inferred from homology"/>
<feature type="domain" description="CSC1/OSCA1-like 7TM region" evidence="9">
    <location>
        <begin position="421"/>
        <end position="680"/>
    </location>
</feature>
<accession>A0AAN9BDF5</accession>
<evidence type="ECO:0000259" key="9">
    <source>
        <dbReference type="Pfam" id="PF02714"/>
    </source>
</evidence>
<dbReference type="GO" id="GO:0005227">
    <property type="term" value="F:calcium-activated cation channel activity"/>
    <property type="evidence" value="ECO:0007669"/>
    <property type="project" value="InterPro"/>
</dbReference>
<feature type="transmembrane region" description="Helical" evidence="8">
    <location>
        <begin position="696"/>
        <end position="720"/>
    </location>
</feature>
<dbReference type="Pfam" id="PF02714">
    <property type="entry name" value="RSN1_7TM"/>
    <property type="match status" value="1"/>
</dbReference>
<evidence type="ECO:0000313" key="12">
    <source>
        <dbReference type="EMBL" id="KAK7103890.1"/>
    </source>
</evidence>
<dbReference type="AlphaFoldDB" id="A0AAN9BDF5"/>
<dbReference type="InterPro" id="IPR003864">
    <property type="entry name" value="CSC1/OSCA1-like_7TM"/>
</dbReference>
<feature type="region of interest" description="Disordered" evidence="7">
    <location>
        <begin position="763"/>
        <end position="791"/>
    </location>
</feature>
<evidence type="ECO:0000256" key="5">
    <source>
        <dbReference type="ARBA" id="ARBA00022989"/>
    </source>
</evidence>
<dbReference type="PANTHER" id="PTHR13018">
    <property type="entry name" value="PROBABLE MEMBRANE PROTEIN DUF221-RELATED"/>
    <property type="match status" value="1"/>
</dbReference>
<dbReference type="GO" id="GO:0005886">
    <property type="term" value="C:plasma membrane"/>
    <property type="evidence" value="ECO:0007669"/>
    <property type="project" value="TreeGrafter"/>
</dbReference>
<dbReference type="Pfam" id="PF13967">
    <property type="entry name" value="RSN1_TM"/>
    <property type="match status" value="1"/>
</dbReference>
<name>A0AAN9BDF5_9CAEN</name>
<evidence type="ECO:0000256" key="3">
    <source>
        <dbReference type="ARBA" id="ARBA00022448"/>
    </source>
</evidence>
<dbReference type="InterPro" id="IPR045122">
    <property type="entry name" value="Csc1-like"/>
</dbReference>
<evidence type="ECO:0000256" key="1">
    <source>
        <dbReference type="ARBA" id="ARBA00004141"/>
    </source>
</evidence>
<feature type="transmembrane region" description="Helical" evidence="8">
    <location>
        <begin position="423"/>
        <end position="444"/>
    </location>
</feature>
<gene>
    <name evidence="12" type="ORF">V1264_018696</name>
</gene>
<feature type="domain" description="CSC1/OSCA1-like N-terminal transmembrane" evidence="10">
    <location>
        <begin position="38"/>
        <end position="215"/>
    </location>
</feature>
<evidence type="ECO:0008006" key="14">
    <source>
        <dbReference type="Google" id="ProtNLM"/>
    </source>
</evidence>
<comment type="similarity">
    <text evidence="2">Belongs to the CSC1 (TC 1.A.17) family.</text>
</comment>
<keyword evidence="6 8" id="KW-0472">Membrane</keyword>
<feature type="transmembrane region" description="Helical" evidence="8">
    <location>
        <begin position="195"/>
        <end position="214"/>
    </location>
</feature>
<dbReference type="Proteomes" id="UP001374579">
    <property type="component" value="Unassembled WGS sequence"/>
</dbReference>
<comment type="caution">
    <text evidence="12">The sequence shown here is derived from an EMBL/GenBank/DDBJ whole genome shotgun (WGS) entry which is preliminary data.</text>
</comment>
<keyword evidence="5 8" id="KW-1133">Transmembrane helix</keyword>
<evidence type="ECO:0000259" key="10">
    <source>
        <dbReference type="Pfam" id="PF13967"/>
    </source>
</evidence>
<evidence type="ECO:0000313" key="13">
    <source>
        <dbReference type="Proteomes" id="UP001374579"/>
    </source>
</evidence>
<protein>
    <recommendedName>
        <fullName evidence="14">CSC1-like protein 2</fullName>
    </recommendedName>
</protein>
<dbReference type="EMBL" id="JBAMIC010000008">
    <property type="protein sequence ID" value="KAK7103890.1"/>
    <property type="molecule type" value="Genomic_DNA"/>
</dbReference>
<comment type="subcellular location">
    <subcellularLocation>
        <location evidence="1">Membrane</location>
        <topology evidence="1">Multi-pass membrane protein</topology>
    </subcellularLocation>
</comment>
<evidence type="ECO:0000256" key="4">
    <source>
        <dbReference type="ARBA" id="ARBA00022692"/>
    </source>
</evidence>
<feature type="transmembrane region" description="Helical" evidence="8">
    <location>
        <begin position="464"/>
        <end position="487"/>
    </location>
</feature>
<evidence type="ECO:0000256" key="8">
    <source>
        <dbReference type="SAM" id="Phobius"/>
    </source>
</evidence>
<feature type="transmembrane region" description="Helical" evidence="8">
    <location>
        <begin position="150"/>
        <end position="170"/>
    </location>
</feature>
<feature type="compositionally biased region" description="Polar residues" evidence="7">
    <location>
        <begin position="763"/>
        <end position="773"/>
    </location>
</feature>
<dbReference type="InterPro" id="IPR032880">
    <property type="entry name" value="CSC1/OSCA1-like_N"/>
</dbReference>
<dbReference type="InterPro" id="IPR027815">
    <property type="entry name" value="CSC1/OSCA1-like_cyt"/>
</dbReference>
<organism evidence="12 13">
    <name type="scientific">Littorina saxatilis</name>
    <dbReference type="NCBI Taxonomy" id="31220"/>
    <lineage>
        <taxon>Eukaryota</taxon>
        <taxon>Metazoa</taxon>
        <taxon>Spiralia</taxon>
        <taxon>Lophotrochozoa</taxon>
        <taxon>Mollusca</taxon>
        <taxon>Gastropoda</taxon>
        <taxon>Caenogastropoda</taxon>
        <taxon>Littorinimorpha</taxon>
        <taxon>Littorinoidea</taxon>
        <taxon>Littorinidae</taxon>
        <taxon>Littorina</taxon>
    </lineage>
</organism>
<feature type="transmembrane region" description="Helical" evidence="8">
    <location>
        <begin position="667"/>
        <end position="690"/>
    </location>
</feature>
<evidence type="ECO:0000256" key="7">
    <source>
        <dbReference type="SAM" id="MobiDB-lite"/>
    </source>
</evidence>
<evidence type="ECO:0000256" key="6">
    <source>
        <dbReference type="ARBA" id="ARBA00023136"/>
    </source>
</evidence>
<feature type="transmembrane region" description="Helical" evidence="8">
    <location>
        <begin position="508"/>
        <end position="531"/>
    </location>
</feature>
<sequence>MSLTTPRIPAPEPNCQKGYNNSNNVVLYDAYNGIPGTLGVNAIALLVLLLLFTLLRKIAWDYGRLALVSRTEENRQFSGSGSGYNVWTSLFYGDHDKRSLGSQESLDTTVHSQDRGIFRWVIAFVKLKDIDILHKCGRDAVQYLSFQRYLLVYVSIITVISIAVVLPVNFQGNLLGNATEFGHTTIGNLDSDSPLLWVHSVFAVLYLVIMVLVLHHFHANLDVEEDEQVSRTLMVSNIPKNKCFGENIRLHFQEAYPEVVVTDIQFAYNITDLVNLDKKRQRATEARMYTEMEHRKSGKRPNMYPYMCGQLCCCACCGCKEVDAVNFYMEEEAELMRSCDDERETAYRDPIGIAFLTLQSEMQAQRIRADFRANCKGTHNPQMSSVYGELHVQDWQVHFAPSPENIHWENLSVPDWKWWTRAICINGFLIIMLFFLTTPIMFLHTLDLLNIDLKKTSETLHSPLLVQFLPTLLLWTFSALLPNLVYYSDQYIGHWTKTAEHHAVMRKTFIFLLLMVLILPSLGLTSAKALFEWMVVNEEKRVQWQCIFLPSNGSFFVNYVITAAFIGCALELLRFSELFMYCIKLMLARSQAEKAAVRKSVLWDFQYGIQYAWMLCIFAIIVSFSIICPLITPFGLVYLGLKHLVDRYNIFFAYSPSKINKHIHSSAVTFVLWAVVMLQINICFFTGLRAEGLDSVFLFSCVCLFLTLIMFVGRLSFGWFKHIRPNRYRQFEDGETATTNSSDRVQKPFVAGVLMDMADSNSLPVSQSQSMSYGATEDAHLQREEPEPDSV</sequence>
<feature type="domain" description="CSC1/OSCA1-like cytosolic" evidence="11">
    <location>
        <begin position="230"/>
        <end position="410"/>
    </location>
</feature>
<feature type="transmembrane region" description="Helical" evidence="8">
    <location>
        <begin position="611"/>
        <end position="641"/>
    </location>
</feature>
<dbReference type="Pfam" id="PF14703">
    <property type="entry name" value="PHM7_cyt"/>
    <property type="match status" value="1"/>
</dbReference>
<evidence type="ECO:0000256" key="2">
    <source>
        <dbReference type="ARBA" id="ARBA00007779"/>
    </source>
</evidence>